<dbReference type="GO" id="GO:0009089">
    <property type="term" value="P:lysine biosynthetic process via diaminopimelate"/>
    <property type="evidence" value="ECO:0007669"/>
    <property type="project" value="TreeGrafter"/>
</dbReference>
<dbReference type="Pfam" id="PF02784">
    <property type="entry name" value="Orn_Arg_deC_N"/>
    <property type="match status" value="1"/>
</dbReference>
<keyword evidence="2 3" id="KW-0663">Pyridoxal phosphate</keyword>
<dbReference type="PANTHER" id="PTHR43727">
    <property type="entry name" value="DIAMINOPIMELATE DECARBOXYLASE"/>
    <property type="match status" value="1"/>
</dbReference>
<sequence>MNHIIDYIKSRKKEQHTPFCAYIYDLSALREHVAKCVETLPTTCRLFYAIKANSEAEILKALAPIVHGFEVASLGEIKKVRAIDENVPIIFGGPGKTDEEIAGAIEHRVSLIHVESLHELKRVNYLAEKYGAVIPVLLRVNLRGPLPNATLAMGGRPTQFGIDEAMVPEAISLAKQLDHITVEGFHFHSLSNNLDAAQHVQLVTYYCQLVSAWAKQFGQSIRYLNVGGGIGVNYADLHRQFAWEHFVEELSPVLEQYSLPEMTVLFECGRYLTASAGYYATEVLDIKKNHGKNYAIVRGGTHHFRLPVSWQHSHPFEVIPIDIWNYPFERYGLQQSDITIVGQLCTPKDVMAKDVKIEQVRIGDVVLFKYTGAYGWAISHHDFLSHPHPEHIYLYEGGRSDRG</sequence>
<evidence type="ECO:0000313" key="7">
    <source>
        <dbReference type="EMBL" id="QYY42413.1"/>
    </source>
</evidence>
<feature type="active site" description="Proton donor" evidence="3">
    <location>
        <position position="345"/>
    </location>
</feature>
<dbReference type="PRINTS" id="PR01182">
    <property type="entry name" value="ORNDCRBXLASE"/>
</dbReference>
<dbReference type="SUPFAM" id="SSF51419">
    <property type="entry name" value="PLP-binding barrel"/>
    <property type="match status" value="1"/>
</dbReference>
<feature type="domain" description="Orn/DAP/Arg decarboxylase 2 N-terminal" evidence="6">
    <location>
        <begin position="28"/>
        <end position="274"/>
    </location>
</feature>
<dbReference type="InterPro" id="IPR022644">
    <property type="entry name" value="De-COase2_N"/>
</dbReference>
<evidence type="ECO:0000259" key="5">
    <source>
        <dbReference type="Pfam" id="PF00278"/>
    </source>
</evidence>
<organism evidence="8 9">
    <name type="scientific">Aneurinibacillus thermoaerophilus</name>
    <dbReference type="NCBI Taxonomy" id="143495"/>
    <lineage>
        <taxon>Bacteria</taxon>
        <taxon>Bacillati</taxon>
        <taxon>Bacillota</taxon>
        <taxon>Bacilli</taxon>
        <taxon>Bacillales</taxon>
        <taxon>Paenibacillaceae</taxon>
        <taxon>Aneurinibacillus group</taxon>
        <taxon>Aneurinibacillus</taxon>
    </lineage>
</organism>
<evidence type="ECO:0000313" key="9">
    <source>
        <dbReference type="Proteomes" id="UP000198956"/>
    </source>
</evidence>
<dbReference type="EMBL" id="CP080764">
    <property type="protein sequence ID" value="QYY42413.1"/>
    <property type="molecule type" value="Genomic_DNA"/>
</dbReference>
<dbReference type="Proteomes" id="UP000198956">
    <property type="component" value="Unassembled WGS sequence"/>
</dbReference>
<dbReference type="GO" id="GO:0006596">
    <property type="term" value="P:polyamine biosynthetic process"/>
    <property type="evidence" value="ECO:0007669"/>
    <property type="project" value="InterPro"/>
</dbReference>
<dbReference type="CDD" id="cd06843">
    <property type="entry name" value="PLPDE_III_PvsE_like"/>
    <property type="match status" value="1"/>
</dbReference>
<protein>
    <submittedName>
        <fullName evidence="8">Diaminopimelate decarboxylase</fullName>
    </submittedName>
    <submittedName>
        <fullName evidence="7">Type III PLP-dependent enzyme</fullName>
    </submittedName>
</protein>
<dbReference type="InterPro" id="IPR022657">
    <property type="entry name" value="De-COase2_CS"/>
</dbReference>
<evidence type="ECO:0000256" key="2">
    <source>
        <dbReference type="ARBA" id="ARBA00022898"/>
    </source>
</evidence>
<dbReference type="RefSeq" id="WP_057897590.1">
    <property type="nucleotide sequence ID" value="NZ_CP080764.1"/>
</dbReference>
<dbReference type="GeneID" id="97142968"/>
<evidence type="ECO:0000256" key="4">
    <source>
        <dbReference type="RuleBase" id="RU003737"/>
    </source>
</evidence>
<dbReference type="PROSITE" id="PS00879">
    <property type="entry name" value="ODR_DC_2_2"/>
    <property type="match status" value="1"/>
</dbReference>
<dbReference type="InterPro" id="IPR000183">
    <property type="entry name" value="Orn/DAP/Arg_de-COase"/>
</dbReference>
<dbReference type="PRINTS" id="PR01179">
    <property type="entry name" value="ODADCRBXLASE"/>
</dbReference>
<evidence type="ECO:0000256" key="1">
    <source>
        <dbReference type="ARBA" id="ARBA00001933"/>
    </source>
</evidence>
<dbReference type="OrthoDB" id="9802241at2"/>
<dbReference type="PANTHER" id="PTHR43727:SF2">
    <property type="entry name" value="GROUP IV DECARBOXYLASE"/>
    <property type="match status" value="1"/>
</dbReference>
<accession>A0A1G8EYA4</accession>
<feature type="domain" description="Orn/DAP/Arg decarboxylase 2 C-terminal" evidence="5">
    <location>
        <begin position="22"/>
        <end position="372"/>
    </location>
</feature>
<reference evidence="8 9" key="1">
    <citation type="submission" date="2016-10" db="EMBL/GenBank/DDBJ databases">
        <authorList>
            <person name="de Groot N.N."/>
        </authorList>
    </citation>
    <scope>NUCLEOTIDE SEQUENCE [LARGE SCALE GENOMIC DNA]</scope>
    <source>
        <strain evidence="8 9">L 420-91</strain>
    </source>
</reference>
<comment type="cofactor">
    <cofactor evidence="1 3">
        <name>pyridoxal 5'-phosphate</name>
        <dbReference type="ChEBI" id="CHEBI:597326"/>
    </cofactor>
</comment>
<feature type="modified residue" description="N6-(pyridoxal phosphate)lysine" evidence="3">
    <location>
        <position position="51"/>
    </location>
</feature>
<dbReference type="SUPFAM" id="SSF50621">
    <property type="entry name" value="Alanine racemase C-terminal domain-like"/>
    <property type="match status" value="1"/>
</dbReference>
<dbReference type="InterPro" id="IPR002433">
    <property type="entry name" value="Orn_de-COase"/>
</dbReference>
<dbReference type="Gene3D" id="2.40.37.10">
    <property type="entry name" value="Lyase, Ornithine Decarboxylase, Chain A, domain 1"/>
    <property type="match status" value="1"/>
</dbReference>
<dbReference type="GO" id="GO:0008836">
    <property type="term" value="F:diaminopimelate decarboxylase activity"/>
    <property type="evidence" value="ECO:0007669"/>
    <property type="project" value="TreeGrafter"/>
</dbReference>
<dbReference type="EMBL" id="FNDE01000051">
    <property type="protein sequence ID" value="SDH74878.1"/>
    <property type="molecule type" value="Genomic_DNA"/>
</dbReference>
<evidence type="ECO:0000313" key="10">
    <source>
        <dbReference type="Proteomes" id="UP000826616"/>
    </source>
</evidence>
<dbReference type="InterPro" id="IPR009006">
    <property type="entry name" value="Ala_racemase/Decarboxylase_C"/>
</dbReference>
<dbReference type="Proteomes" id="UP000826616">
    <property type="component" value="Chromosome"/>
</dbReference>
<comment type="similarity">
    <text evidence="4">Belongs to the Orn/Lys/Arg decarboxylase class-II family.</text>
</comment>
<dbReference type="Gene3D" id="3.20.20.10">
    <property type="entry name" value="Alanine racemase"/>
    <property type="match status" value="1"/>
</dbReference>
<proteinExistence type="inferred from homology"/>
<dbReference type="InterPro" id="IPR022643">
    <property type="entry name" value="De-COase2_C"/>
</dbReference>
<gene>
    <name evidence="7" type="ORF">K3F53_16425</name>
    <name evidence="8" type="ORF">SAMN04489735_10514</name>
</gene>
<name>A0A1G8EYA4_ANETH</name>
<keyword evidence="10" id="KW-1185">Reference proteome</keyword>
<dbReference type="InterPro" id="IPR029066">
    <property type="entry name" value="PLP-binding_barrel"/>
</dbReference>
<evidence type="ECO:0000259" key="6">
    <source>
        <dbReference type="Pfam" id="PF02784"/>
    </source>
</evidence>
<evidence type="ECO:0000256" key="3">
    <source>
        <dbReference type="PIRSR" id="PIRSR600183-50"/>
    </source>
</evidence>
<reference evidence="7 10" key="2">
    <citation type="submission" date="2021-08" db="EMBL/GenBank/DDBJ databases">
        <title>Complete genome sequence of the strain Aneurinibacillus thermoaerophilus CCM 8960.</title>
        <authorList>
            <person name="Musilova J."/>
            <person name="Kourilova X."/>
            <person name="Pernicova I."/>
            <person name="Bezdicek M."/>
            <person name="Lengerova M."/>
            <person name="Obruca S."/>
            <person name="Sedlar K."/>
        </authorList>
    </citation>
    <scope>NUCLEOTIDE SEQUENCE [LARGE SCALE GENOMIC DNA]</scope>
    <source>
        <strain evidence="7 10">CCM 8960</strain>
    </source>
</reference>
<dbReference type="AlphaFoldDB" id="A0A1G8EYA4"/>
<dbReference type="Pfam" id="PF00278">
    <property type="entry name" value="Orn_DAP_Arg_deC"/>
    <property type="match status" value="1"/>
</dbReference>
<evidence type="ECO:0000313" key="8">
    <source>
        <dbReference type="EMBL" id="SDH74878.1"/>
    </source>
</evidence>